<comment type="similarity">
    <text evidence="1">Belongs to the peptidase S13 family.</text>
</comment>
<feature type="compositionally biased region" description="Low complexity" evidence="3">
    <location>
        <begin position="35"/>
        <end position="47"/>
    </location>
</feature>
<dbReference type="InterPro" id="IPR012338">
    <property type="entry name" value="Beta-lactam/transpept-like"/>
</dbReference>
<dbReference type="SUPFAM" id="SSF56601">
    <property type="entry name" value="beta-lactamase/transpeptidase-like"/>
    <property type="match status" value="1"/>
</dbReference>
<evidence type="ECO:0000313" key="5">
    <source>
        <dbReference type="EMBL" id="MBM9475719.1"/>
    </source>
</evidence>
<dbReference type="PRINTS" id="PR00922">
    <property type="entry name" value="DADACBPTASE3"/>
</dbReference>
<dbReference type="GO" id="GO:0006508">
    <property type="term" value="P:proteolysis"/>
    <property type="evidence" value="ECO:0007669"/>
    <property type="project" value="InterPro"/>
</dbReference>
<keyword evidence="4" id="KW-0472">Membrane</keyword>
<reference evidence="5" key="1">
    <citation type="submission" date="2021-01" db="EMBL/GenBank/DDBJ databases">
        <title>KCTC 19127 draft genome.</title>
        <authorList>
            <person name="An D."/>
        </authorList>
    </citation>
    <scope>NUCLEOTIDE SEQUENCE</scope>
    <source>
        <strain evidence="5">KCTC 19127</strain>
    </source>
</reference>
<feature type="region of interest" description="Disordered" evidence="3">
    <location>
        <begin position="35"/>
        <end position="54"/>
    </location>
</feature>
<dbReference type="PANTHER" id="PTHR30023:SF0">
    <property type="entry name" value="PENICILLIN-SENSITIVE CARBOXYPEPTIDASE A"/>
    <property type="match status" value="1"/>
</dbReference>
<keyword evidence="5" id="KW-0121">Carboxypeptidase</keyword>
<dbReference type="EMBL" id="JAERWL010000005">
    <property type="protein sequence ID" value="MBM9475719.1"/>
    <property type="molecule type" value="Genomic_DNA"/>
</dbReference>
<dbReference type="EC" id="3.4.16.4" evidence="5"/>
<accession>A0A938YIG9</accession>
<evidence type="ECO:0000256" key="4">
    <source>
        <dbReference type="SAM" id="Phobius"/>
    </source>
</evidence>
<gene>
    <name evidence="5" type="primary">dacB</name>
    <name evidence="5" type="ORF">JL107_04590</name>
</gene>
<dbReference type="PANTHER" id="PTHR30023">
    <property type="entry name" value="D-ALANYL-D-ALANINE CARBOXYPEPTIDASE"/>
    <property type="match status" value="1"/>
</dbReference>
<sequence length="464" mass="46722">MSVVASKRRTVVISVIVAAVLLIAAVTTVLLLNGSGGSDSTASSTTTVAEVPDPPVNAPAARIVPITGSDAVPTEAGVAAQLAGPLSNPELKQFTGIVVDAATGQTLWNTDAATPQLPASTAKLLTGAALLTSLDPDSRFTTRVVQGDQAGDVILIGGGDVTLSARAEGAATVTPGAASMADLAEQVKATGVPVQRIVLDTSYWSGPALADGWLTEDIGKGYLTRMSPLMVDGDRIDPATENSRRTGDPAVTAGKAFATFLGLPDVPLVPGTAPEGTAVLGEVQSQPMSVLLAQALENSDNILAEALARQVAIARGAPPSFAGASAATLEALGALGIDTIGVELSDGSGLSTSDRVPPAVMAQVVTLAVNGQVPALRSMLTGLPIAGATGSLKDRYLRPESNAAAGWVRAKTGSLDVTYALAGYVPDVDGRILVFSFNSNGVSGDAARWAQDAVAAALRGCGCR</sequence>
<dbReference type="RefSeq" id="WP_205255821.1">
    <property type="nucleotide sequence ID" value="NZ_BAAAPV010000002.1"/>
</dbReference>
<dbReference type="NCBIfam" id="TIGR00666">
    <property type="entry name" value="PBP4"/>
    <property type="match status" value="1"/>
</dbReference>
<dbReference type="GO" id="GO:0009002">
    <property type="term" value="F:serine-type D-Ala-D-Ala carboxypeptidase activity"/>
    <property type="evidence" value="ECO:0007669"/>
    <property type="project" value="UniProtKB-EC"/>
</dbReference>
<keyword evidence="4" id="KW-1133">Transmembrane helix</keyword>
<dbReference type="Proteomes" id="UP000663801">
    <property type="component" value="Unassembled WGS sequence"/>
</dbReference>
<feature type="transmembrane region" description="Helical" evidence="4">
    <location>
        <begin position="12"/>
        <end position="32"/>
    </location>
</feature>
<dbReference type="AlphaFoldDB" id="A0A938YIG9"/>
<evidence type="ECO:0000313" key="6">
    <source>
        <dbReference type="Proteomes" id="UP000663801"/>
    </source>
</evidence>
<dbReference type="Pfam" id="PF02113">
    <property type="entry name" value="Peptidase_S13"/>
    <property type="match status" value="1"/>
</dbReference>
<keyword evidence="2 5" id="KW-0378">Hydrolase</keyword>
<keyword evidence="4" id="KW-0812">Transmembrane</keyword>
<organism evidence="5 6">
    <name type="scientific">Nakamurella flavida</name>
    <dbReference type="NCBI Taxonomy" id="363630"/>
    <lineage>
        <taxon>Bacteria</taxon>
        <taxon>Bacillati</taxon>
        <taxon>Actinomycetota</taxon>
        <taxon>Actinomycetes</taxon>
        <taxon>Nakamurellales</taxon>
        <taxon>Nakamurellaceae</taxon>
        <taxon>Nakamurella</taxon>
    </lineage>
</organism>
<protein>
    <submittedName>
        <fullName evidence="5">D-alanyl-D-alanine carboxypeptidase/D-alanyl-D-alanine-endopeptidase</fullName>
        <ecNumber evidence="5">3.4.16.4</ecNumber>
    </submittedName>
</protein>
<name>A0A938YIG9_9ACTN</name>
<keyword evidence="5" id="KW-0645">Protease</keyword>
<keyword evidence="6" id="KW-1185">Reference proteome</keyword>
<dbReference type="Gene3D" id="3.40.710.10">
    <property type="entry name" value="DD-peptidase/beta-lactamase superfamily"/>
    <property type="match status" value="2"/>
</dbReference>
<dbReference type="InterPro" id="IPR000667">
    <property type="entry name" value="Peptidase_S13"/>
</dbReference>
<evidence type="ECO:0000256" key="2">
    <source>
        <dbReference type="ARBA" id="ARBA00022801"/>
    </source>
</evidence>
<dbReference type="GO" id="GO:0000270">
    <property type="term" value="P:peptidoglycan metabolic process"/>
    <property type="evidence" value="ECO:0007669"/>
    <property type="project" value="TreeGrafter"/>
</dbReference>
<evidence type="ECO:0000256" key="3">
    <source>
        <dbReference type="SAM" id="MobiDB-lite"/>
    </source>
</evidence>
<proteinExistence type="inferred from homology"/>
<evidence type="ECO:0000256" key="1">
    <source>
        <dbReference type="ARBA" id="ARBA00006096"/>
    </source>
</evidence>
<comment type="caution">
    <text evidence="5">The sequence shown here is derived from an EMBL/GenBank/DDBJ whole genome shotgun (WGS) entry which is preliminary data.</text>
</comment>